<keyword evidence="2" id="KW-0812">Transmembrane</keyword>
<organism evidence="3 4">
    <name type="scientific">Tribonema minus</name>
    <dbReference type="NCBI Taxonomy" id="303371"/>
    <lineage>
        <taxon>Eukaryota</taxon>
        <taxon>Sar</taxon>
        <taxon>Stramenopiles</taxon>
        <taxon>Ochrophyta</taxon>
        <taxon>PX clade</taxon>
        <taxon>Xanthophyceae</taxon>
        <taxon>Tribonematales</taxon>
        <taxon>Tribonemataceae</taxon>
        <taxon>Tribonema</taxon>
    </lineage>
</organism>
<keyword evidence="2" id="KW-1133">Transmembrane helix</keyword>
<evidence type="ECO:0000313" key="4">
    <source>
        <dbReference type="Proteomes" id="UP000664859"/>
    </source>
</evidence>
<evidence type="ECO:0000256" key="1">
    <source>
        <dbReference type="SAM" id="MobiDB-lite"/>
    </source>
</evidence>
<keyword evidence="2" id="KW-0472">Membrane</keyword>
<evidence type="ECO:0000313" key="3">
    <source>
        <dbReference type="EMBL" id="KAG5191936.1"/>
    </source>
</evidence>
<sequence length="144" mass="14934">MAPRTIVNGEIVDPESGLTAGQEQGSVSALARARHAVTRFRRRSVNLLGFAVPLPVAELCALLAVFWFGPAGLLLFGAVAAVSHFAFRDGCINWSLSHLSPLHACIFNDSGGSGGGGGGGGGGRRRDRAVMRGMKDLPQPPPSS</sequence>
<dbReference type="EMBL" id="JAFCMP010000013">
    <property type="protein sequence ID" value="KAG5191936.1"/>
    <property type="molecule type" value="Genomic_DNA"/>
</dbReference>
<accession>A0A836CQI1</accession>
<proteinExistence type="predicted"/>
<protein>
    <submittedName>
        <fullName evidence="3">Uncharacterized protein</fullName>
    </submittedName>
</protein>
<gene>
    <name evidence="3" type="ORF">JKP88DRAFT_242787</name>
</gene>
<reference evidence="3" key="1">
    <citation type="submission" date="2021-02" db="EMBL/GenBank/DDBJ databases">
        <title>First Annotated Genome of the Yellow-green Alga Tribonema minus.</title>
        <authorList>
            <person name="Mahan K.M."/>
        </authorList>
    </citation>
    <scope>NUCLEOTIDE SEQUENCE</scope>
    <source>
        <strain evidence="3">UTEX B ZZ1240</strain>
    </source>
</reference>
<feature type="transmembrane region" description="Helical" evidence="2">
    <location>
        <begin position="44"/>
        <end position="65"/>
    </location>
</feature>
<dbReference type="Proteomes" id="UP000664859">
    <property type="component" value="Unassembled WGS sequence"/>
</dbReference>
<evidence type="ECO:0000256" key="2">
    <source>
        <dbReference type="SAM" id="Phobius"/>
    </source>
</evidence>
<keyword evidence="4" id="KW-1185">Reference proteome</keyword>
<comment type="caution">
    <text evidence="3">The sequence shown here is derived from an EMBL/GenBank/DDBJ whole genome shotgun (WGS) entry which is preliminary data.</text>
</comment>
<name>A0A836CQI1_9STRA</name>
<dbReference type="AlphaFoldDB" id="A0A836CQI1"/>
<feature type="region of interest" description="Disordered" evidence="1">
    <location>
        <begin position="114"/>
        <end position="144"/>
    </location>
</feature>